<dbReference type="STRING" id="1263082.A0A068RZA4"/>
<evidence type="ECO:0000256" key="17">
    <source>
        <dbReference type="SAM" id="Phobius"/>
    </source>
</evidence>
<evidence type="ECO:0000256" key="14">
    <source>
        <dbReference type="ARBA" id="ARBA00023209"/>
    </source>
</evidence>
<dbReference type="PROSITE" id="PS01315">
    <property type="entry name" value="CDS"/>
    <property type="match status" value="1"/>
</dbReference>
<keyword evidence="8 16" id="KW-0808">Transferase</keyword>
<keyword evidence="7" id="KW-0444">Lipid biosynthesis</keyword>
<organism evidence="18 19">
    <name type="scientific">Lichtheimia corymbifera JMRC:FSU:9682</name>
    <dbReference type="NCBI Taxonomy" id="1263082"/>
    <lineage>
        <taxon>Eukaryota</taxon>
        <taxon>Fungi</taxon>
        <taxon>Fungi incertae sedis</taxon>
        <taxon>Mucoromycota</taxon>
        <taxon>Mucoromycotina</taxon>
        <taxon>Mucoromycetes</taxon>
        <taxon>Mucorales</taxon>
        <taxon>Lichtheimiaceae</taxon>
        <taxon>Lichtheimia</taxon>
    </lineage>
</organism>
<comment type="similarity">
    <text evidence="5 16">Belongs to the CDS family.</text>
</comment>
<evidence type="ECO:0000256" key="1">
    <source>
        <dbReference type="ARBA" id="ARBA00001698"/>
    </source>
</evidence>
<keyword evidence="15" id="KW-1208">Phospholipid metabolism</keyword>
<dbReference type="GO" id="GO:0016024">
    <property type="term" value="P:CDP-diacylglycerol biosynthetic process"/>
    <property type="evidence" value="ECO:0007669"/>
    <property type="project" value="UniProtKB-UniPathway"/>
</dbReference>
<dbReference type="GO" id="GO:0004605">
    <property type="term" value="F:phosphatidate cytidylyltransferase activity"/>
    <property type="evidence" value="ECO:0007669"/>
    <property type="project" value="UniProtKB-EC"/>
</dbReference>
<comment type="pathway">
    <text evidence="4">Lipid metabolism.</text>
</comment>
<proteinExistence type="inferred from homology"/>
<dbReference type="InterPro" id="IPR000374">
    <property type="entry name" value="PC_trans"/>
</dbReference>
<evidence type="ECO:0000256" key="16">
    <source>
        <dbReference type="RuleBase" id="RU003938"/>
    </source>
</evidence>
<evidence type="ECO:0000256" key="4">
    <source>
        <dbReference type="ARBA" id="ARBA00005189"/>
    </source>
</evidence>
<evidence type="ECO:0000256" key="10">
    <source>
        <dbReference type="ARBA" id="ARBA00022695"/>
    </source>
</evidence>
<evidence type="ECO:0000256" key="3">
    <source>
        <dbReference type="ARBA" id="ARBA00005119"/>
    </source>
</evidence>
<comment type="pathway">
    <text evidence="3 16">Phospholipid metabolism; CDP-diacylglycerol biosynthesis; CDP-diacylglycerol from sn-glycerol 3-phosphate: step 3/3.</text>
</comment>
<evidence type="ECO:0000256" key="7">
    <source>
        <dbReference type="ARBA" id="ARBA00022516"/>
    </source>
</evidence>
<keyword evidence="14" id="KW-0594">Phospholipid biosynthesis</keyword>
<dbReference type="Proteomes" id="UP000027586">
    <property type="component" value="Unassembled WGS sequence"/>
</dbReference>
<dbReference type="AlphaFoldDB" id="A0A068RZA4"/>
<keyword evidence="13 17" id="KW-0472">Membrane</keyword>
<dbReference type="EC" id="2.7.7.41" evidence="6 16"/>
<keyword evidence="19" id="KW-1185">Reference proteome</keyword>
<dbReference type="PANTHER" id="PTHR13773">
    <property type="entry name" value="PHOSPHATIDATE CYTIDYLYLTRANSFERASE"/>
    <property type="match status" value="1"/>
</dbReference>
<evidence type="ECO:0000256" key="2">
    <source>
        <dbReference type="ARBA" id="ARBA00004141"/>
    </source>
</evidence>
<dbReference type="EMBL" id="CBTN010000027">
    <property type="protein sequence ID" value="CDH55030.1"/>
    <property type="molecule type" value="Genomic_DNA"/>
</dbReference>
<dbReference type="GO" id="GO:0005789">
    <property type="term" value="C:endoplasmic reticulum membrane"/>
    <property type="evidence" value="ECO:0007669"/>
    <property type="project" value="TreeGrafter"/>
</dbReference>
<keyword evidence="9 16" id="KW-0812">Transmembrane</keyword>
<protein>
    <recommendedName>
        <fullName evidence="6 16">Phosphatidate cytidylyltransferase</fullName>
        <ecNumber evidence="6 16">2.7.7.41</ecNumber>
    </recommendedName>
</protein>
<name>A0A068RZA4_9FUNG</name>
<feature type="transmembrane region" description="Helical" evidence="17">
    <location>
        <begin position="49"/>
        <end position="69"/>
    </location>
</feature>
<comment type="catalytic activity">
    <reaction evidence="1 16">
        <text>a 1,2-diacyl-sn-glycero-3-phosphate + CTP + H(+) = a CDP-1,2-diacyl-sn-glycerol + diphosphate</text>
        <dbReference type="Rhea" id="RHEA:16229"/>
        <dbReference type="ChEBI" id="CHEBI:15378"/>
        <dbReference type="ChEBI" id="CHEBI:33019"/>
        <dbReference type="ChEBI" id="CHEBI:37563"/>
        <dbReference type="ChEBI" id="CHEBI:58332"/>
        <dbReference type="ChEBI" id="CHEBI:58608"/>
        <dbReference type="EC" id="2.7.7.41"/>
    </reaction>
</comment>
<dbReference type="PANTHER" id="PTHR13773:SF8">
    <property type="entry name" value="PHOSPHATIDATE CYTIDYLYLTRANSFERASE, PHOTORECEPTOR-SPECIFIC"/>
    <property type="match status" value="1"/>
</dbReference>
<dbReference type="InterPro" id="IPR016720">
    <property type="entry name" value="PC_Trfase_euk"/>
</dbReference>
<dbReference type="UniPathway" id="UPA00557">
    <property type="reaction ID" value="UER00614"/>
</dbReference>
<dbReference type="OrthoDB" id="10260889at2759"/>
<sequence length="242" mass="27043">MTAILCYTFCELTIVTSESRILDLIPWHIRIGFAANVGMFEDSLVFGQLARFFWIHIAVLFTSLQLFFLTSNIRHGMVWFLLPSILVIWNDVAAYTFGKMLGRTPLYTLSPNKTVEGFMLGAITTVAVGEIAINKLDIAHVVPGNVEYKENTFPLEAHVFYQNATQQVSPKDGLILSLYASFAAPSSGFLASALKRSCSMKDFGNWIPGHGGIVDRMDCQLLMGVFTYVYLNKITTTTQHHE</sequence>
<keyword evidence="10 16" id="KW-0548">Nucleotidyltransferase</keyword>
<evidence type="ECO:0000256" key="13">
    <source>
        <dbReference type="ARBA" id="ARBA00023136"/>
    </source>
</evidence>
<keyword evidence="12" id="KW-0443">Lipid metabolism</keyword>
<keyword evidence="11 17" id="KW-1133">Transmembrane helix</keyword>
<evidence type="ECO:0000256" key="9">
    <source>
        <dbReference type="ARBA" id="ARBA00022692"/>
    </source>
</evidence>
<evidence type="ECO:0000313" key="18">
    <source>
        <dbReference type="EMBL" id="CDH55030.1"/>
    </source>
</evidence>
<comment type="caution">
    <text evidence="18">The sequence shown here is derived from an EMBL/GenBank/DDBJ whole genome shotgun (WGS) entry which is preliminary data.</text>
</comment>
<comment type="subcellular location">
    <subcellularLocation>
        <location evidence="2">Membrane</location>
        <topology evidence="2">Multi-pass membrane protein</topology>
    </subcellularLocation>
</comment>
<evidence type="ECO:0000256" key="12">
    <source>
        <dbReference type="ARBA" id="ARBA00023098"/>
    </source>
</evidence>
<feature type="transmembrane region" description="Helical" evidence="17">
    <location>
        <begin position="76"/>
        <end position="97"/>
    </location>
</feature>
<reference evidence="18" key="1">
    <citation type="submission" date="2013-08" db="EMBL/GenBank/DDBJ databases">
        <title>Gene expansion shapes genome architecture in the human pathogen Lichtheimia corymbifera: an evolutionary genomics analysis in the ancient terrestrial Mucorales (Mucoromycotina).</title>
        <authorList>
            <person name="Schwartze V.U."/>
            <person name="Winter S."/>
            <person name="Shelest E."/>
            <person name="Marcet-Houben M."/>
            <person name="Horn F."/>
            <person name="Wehner S."/>
            <person name="Hoffmann K."/>
            <person name="Riege K."/>
            <person name="Sammeth M."/>
            <person name="Nowrousian M."/>
            <person name="Valiante V."/>
            <person name="Linde J."/>
            <person name="Jacobsen I.D."/>
            <person name="Marz M."/>
            <person name="Brakhage A.A."/>
            <person name="Gabaldon T."/>
            <person name="Bocker S."/>
            <person name="Voigt K."/>
        </authorList>
    </citation>
    <scope>NUCLEOTIDE SEQUENCE [LARGE SCALE GENOMIC DNA]</scope>
    <source>
        <strain evidence="18">FSU 9682</strain>
    </source>
</reference>
<dbReference type="Pfam" id="PF01148">
    <property type="entry name" value="CTP_transf_1"/>
    <property type="match status" value="1"/>
</dbReference>
<evidence type="ECO:0000256" key="15">
    <source>
        <dbReference type="ARBA" id="ARBA00023264"/>
    </source>
</evidence>
<evidence type="ECO:0000256" key="11">
    <source>
        <dbReference type="ARBA" id="ARBA00022989"/>
    </source>
</evidence>
<accession>A0A068RZA4</accession>
<evidence type="ECO:0000256" key="8">
    <source>
        <dbReference type="ARBA" id="ARBA00022679"/>
    </source>
</evidence>
<evidence type="ECO:0000313" key="19">
    <source>
        <dbReference type="Proteomes" id="UP000027586"/>
    </source>
</evidence>
<dbReference type="VEuPathDB" id="FungiDB:LCOR_06223.1"/>
<evidence type="ECO:0000256" key="5">
    <source>
        <dbReference type="ARBA" id="ARBA00010185"/>
    </source>
</evidence>
<evidence type="ECO:0000256" key="6">
    <source>
        <dbReference type="ARBA" id="ARBA00012487"/>
    </source>
</evidence>
<gene>
    <name evidence="18" type="ORF">LCOR_06223.1</name>
</gene>